<dbReference type="InterPro" id="IPR040256">
    <property type="entry name" value="At4g02000-like"/>
</dbReference>
<feature type="region of interest" description="Disordered" evidence="1">
    <location>
        <begin position="249"/>
        <end position="284"/>
    </location>
</feature>
<evidence type="ECO:0000256" key="1">
    <source>
        <dbReference type="SAM" id="MobiDB-lite"/>
    </source>
</evidence>
<name>A0AAV5ICC8_9ROSI</name>
<feature type="compositionally biased region" description="Polar residues" evidence="1">
    <location>
        <begin position="249"/>
        <end position="262"/>
    </location>
</feature>
<dbReference type="Proteomes" id="UP001054252">
    <property type="component" value="Unassembled WGS sequence"/>
</dbReference>
<evidence type="ECO:0000313" key="3">
    <source>
        <dbReference type="Proteomes" id="UP001054252"/>
    </source>
</evidence>
<organism evidence="2 3">
    <name type="scientific">Rubroshorea leprosula</name>
    <dbReference type="NCBI Taxonomy" id="152421"/>
    <lineage>
        <taxon>Eukaryota</taxon>
        <taxon>Viridiplantae</taxon>
        <taxon>Streptophyta</taxon>
        <taxon>Embryophyta</taxon>
        <taxon>Tracheophyta</taxon>
        <taxon>Spermatophyta</taxon>
        <taxon>Magnoliopsida</taxon>
        <taxon>eudicotyledons</taxon>
        <taxon>Gunneridae</taxon>
        <taxon>Pentapetalae</taxon>
        <taxon>rosids</taxon>
        <taxon>malvids</taxon>
        <taxon>Malvales</taxon>
        <taxon>Dipterocarpaceae</taxon>
        <taxon>Rubroshorea</taxon>
    </lineage>
</organism>
<feature type="region of interest" description="Disordered" evidence="1">
    <location>
        <begin position="146"/>
        <end position="227"/>
    </location>
</feature>
<evidence type="ECO:0008006" key="4">
    <source>
        <dbReference type="Google" id="ProtNLM"/>
    </source>
</evidence>
<reference evidence="2 3" key="1">
    <citation type="journal article" date="2021" name="Commun. Biol.">
        <title>The genome of Shorea leprosula (Dipterocarpaceae) highlights the ecological relevance of drought in aseasonal tropical rainforests.</title>
        <authorList>
            <person name="Ng K.K.S."/>
            <person name="Kobayashi M.J."/>
            <person name="Fawcett J.A."/>
            <person name="Hatakeyama M."/>
            <person name="Paape T."/>
            <person name="Ng C.H."/>
            <person name="Ang C.C."/>
            <person name="Tnah L.H."/>
            <person name="Lee C.T."/>
            <person name="Nishiyama T."/>
            <person name="Sese J."/>
            <person name="O'Brien M.J."/>
            <person name="Copetti D."/>
            <person name="Mohd Noor M.I."/>
            <person name="Ong R.C."/>
            <person name="Putra M."/>
            <person name="Sireger I.Z."/>
            <person name="Indrioko S."/>
            <person name="Kosugi Y."/>
            <person name="Izuno A."/>
            <person name="Isagi Y."/>
            <person name="Lee S.L."/>
            <person name="Shimizu K.K."/>
        </authorList>
    </citation>
    <scope>NUCLEOTIDE SEQUENCE [LARGE SCALE GENOMIC DNA]</scope>
    <source>
        <strain evidence="2">214</strain>
    </source>
</reference>
<dbReference type="PANTHER" id="PTHR31286:SF99">
    <property type="entry name" value="DUF4283 DOMAIN-CONTAINING PROTEIN"/>
    <property type="match status" value="1"/>
</dbReference>
<dbReference type="PANTHER" id="PTHR31286">
    <property type="entry name" value="GLYCINE-RICH CELL WALL STRUCTURAL PROTEIN 1.8-LIKE"/>
    <property type="match status" value="1"/>
</dbReference>
<evidence type="ECO:0000313" key="2">
    <source>
        <dbReference type="EMBL" id="GKU99555.1"/>
    </source>
</evidence>
<feature type="compositionally biased region" description="Pro residues" evidence="1">
    <location>
        <begin position="186"/>
        <end position="197"/>
    </location>
</feature>
<comment type="caution">
    <text evidence="2">The sequence shown here is derived from an EMBL/GenBank/DDBJ whole genome shotgun (WGS) entry which is preliminary data.</text>
</comment>
<dbReference type="EMBL" id="BPVZ01000014">
    <property type="protein sequence ID" value="GKU99555.1"/>
    <property type="molecule type" value="Genomic_DNA"/>
</dbReference>
<gene>
    <name evidence="2" type="ORF">SLEP1_g12387</name>
</gene>
<sequence>MILSGGPYKLFDHYLAVQPWEPGFNPTRAKAPKTAIWVKLHGVPIVCFYEVICLYLGSKIGKPIKVDPTTLLATQGKFAQVCIEVDLSQQLPSSVDLDLEELPQSLILVENLEKSPPVNNPSARAIIELSQTLKPEAEENNMAFAQPDSQPNVSQPTSDPTNPPPAPSKDFVKPNSKRKKTRDPKPPMQKPYEPPPTFKKQQDSSIQPPLVKQMDPTYMPNTTNQKECPTLAAPTQHQTLLVKATNTSQYQVKGDSSGNSPYVTGAPLNGDPSTPVAGLLTASK</sequence>
<dbReference type="AlphaFoldDB" id="A0AAV5ICC8"/>
<accession>A0AAV5ICC8</accession>
<protein>
    <recommendedName>
        <fullName evidence="4">DUF4283 domain-containing protein</fullName>
    </recommendedName>
</protein>
<keyword evidence="3" id="KW-1185">Reference proteome</keyword>
<proteinExistence type="predicted"/>